<dbReference type="GO" id="GO:0051536">
    <property type="term" value="F:iron-sulfur cluster binding"/>
    <property type="evidence" value="ECO:0007669"/>
    <property type="project" value="InterPro"/>
</dbReference>
<dbReference type="SUPFAM" id="SSF54292">
    <property type="entry name" value="2Fe-2S ferredoxin-like"/>
    <property type="match status" value="1"/>
</dbReference>
<dbReference type="EMBL" id="CP028475">
    <property type="protein sequence ID" value="AVW91998.1"/>
    <property type="molecule type" value="Genomic_DNA"/>
</dbReference>
<reference evidence="2 4" key="1">
    <citation type="submission" date="2018-03" db="EMBL/GenBank/DDBJ databases">
        <title>The Complete Genome of Celeribacter baekdonensis strain LH4, a Thiosulfate-Oxidizing Alphaproteobacterium Isolated from Gulf of Mexico Continental Slope Sediments.</title>
        <authorList>
            <person name="Flood B.E."/>
            <person name="Bailey J.V."/>
            <person name="Leprich D."/>
        </authorList>
    </citation>
    <scope>NUCLEOTIDE SEQUENCE [LARGE SCALE GENOMIC DNA]</scope>
    <source>
        <strain evidence="2 4">LH4</strain>
    </source>
</reference>
<dbReference type="InterPro" id="IPR036010">
    <property type="entry name" value="2Fe-2S_ferredoxin-like_sf"/>
</dbReference>
<dbReference type="EMBL" id="CP028475">
    <property type="protein sequence ID" value="AVW91336.1"/>
    <property type="molecule type" value="Genomic_DNA"/>
</dbReference>
<gene>
    <name evidence="2" type="ORF">DA792_09790</name>
    <name evidence="3" type="ORF">DA792_13680</name>
</gene>
<dbReference type="KEGG" id="cbak:DA792_13680"/>
<organism evidence="2 4">
    <name type="scientific">Celeribacter baekdonensis</name>
    <dbReference type="NCBI Taxonomy" id="875171"/>
    <lineage>
        <taxon>Bacteria</taxon>
        <taxon>Pseudomonadati</taxon>
        <taxon>Pseudomonadota</taxon>
        <taxon>Alphaproteobacteria</taxon>
        <taxon>Rhodobacterales</taxon>
        <taxon>Roseobacteraceae</taxon>
        <taxon>Celeribacter</taxon>
    </lineage>
</organism>
<accession>A0A2R4M2H2</accession>
<dbReference type="RefSeq" id="WP_107719782.1">
    <property type="nucleotide sequence ID" value="NZ_CP028475.1"/>
</dbReference>
<proteinExistence type="predicted"/>
<evidence type="ECO:0000313" key="2">
    <source>
        <dbReference type="EMBL" id="AVW91336.1"/>
    </source>
</evidence>
<dbReference type="Gene3D" id="3.10.20.440">
    <property type="entry name" value="2Fe-2S iron-sulphur cluster binding domain, sarcosine oxidase, alpha subunit, N-terminal domain"/>
    <property type="match status" value="1"/>
</dbReference>
<dbReference type="InterPro" id="IPR042204">
    <property type="entry name" value="2Fe-2S-bd_N"/>
</dbReference>
<name>A0A2R4M2H2_9RHOB</name>
<protein>
    <submittedName>
        <fullName evidence="2">Sarcosine oxidase subunit alpha</fullName>
    </submittedName>
</protein>
<sequence>MSKAQRLETKRGRELKFTFEGETVTAFEGETLATALLAAGVAAFSLTRTGEPRLPFCNMGTCFDCAVCVDGRFLVRACLTDVREGMQVNRQEGK</sequence>
<dbReference type="KEGG" id="cbak:DA792_09790"/>
<keyword evidence="1" id="KW-0560">Oxidoreductase</keyword>
<dbReference type="Pfam" id="PF13510">
    <property type="entry name" value="Fer2_4"/>
    <property type="match status" value="1"/>
</dbReference>
<dbReference type="AlphaFoldDB" id="A0A2R4M2H2"/>
<evidence type="ECO:0000313" key="4">
    <source>
        <dbReference type="Proteomes" id="UP000241447"/>
    </source>
</evidence>
<evidence type="ECO:0000256" key="1">
    <source>
        <dbReference type="ARBA" id="ARBA00023002"/>
    </source>
</evidence>
<dbReference type="Proteomes" id="UP000241447">
    <property type="component" value="Chromosome"/>
</dbReference>
<dbReference type="OrthoDB" id="573392at2"/>
<dbReference type="GO" id="GO:0016491">
    <property type="term" value="F:oxidoreductase activity"/>
    <property type="evidence" value="ECO:0007669"/>
    <property type="project" value="UniProtKB-KW"/>
</dbReference>
<evidence type="ECO:0000313" key="3">
    <source>
        <dbReference type="EMBL" id="AVW91998.1"/>
    </source>
</evidence>